<name>A0ABR2ZSV7_9AGAR</name>
<dbReference type="InterPro" id="IPR036047">
    <property type="entry name" value="F-box-like_dom_sf"/>
</dbReference>
<evidence type="ECO:0000256" key="1">
    <source>
        <dbReference type="SAM" id="Coils"/>
    </source>
</evidence>
<dbReference type="Gene3D" id="3.80.10.10">
    <property type="entry name" value="Ribonuclease Inhibitor"/>
    <property type="match status" value="1"/>
</dbReference>
<sequence length="537" mass="60930">MSTIPLSESLLGKPTHPPERFESLLRGPVSKADRAEVMNYLRDTERNYRNGQVEISKYKAMISMLESKREAMKKEMEKYRTLLSPVHRLPSELLSRIFEDCCEYNFLDLTMPPASSLSMVCGRWREIALSSPGLWSSICITGHHRVVHEEVTDEEVTFEEEILRGDSLVNRLRLCLERSVPAPLQLDITILDNSSHYRSKQSVLSNIIMRLLAEHSERWEVLNYHGSDFFASSAAGESNFPLLRRLHLGIGQGRSDNGDPTLPLDRFLSCAALTSVYTDAVDTDGRLQLPWTNIRVLSLECCSQASVTMVLASCTALEELTLGNIYNDTETSDDRTVTLDTIRTLTISHPDPDSIPNVQHFIFPRLSTININYAEVKPIHLQELIQRSSCSITSLRLAGPRLTDSQLSSLLRLMPELRSLNIGTSEEGYPIVSPRVLERLTVNPIERHQVFLPRLVDLEINLFGEHVDEQTLINALTSRLIQIPSRSSPVRVDRLQSVDIQFFWDFEIPPDAFPSLQYLGEFGLKLTISHRICNCER</sequence>
<protein>
    <recommendedName>
        <fullName evidence="2">F-box domain-containing protein</fullName>
    </recommendedName>
</protein>
<dbReference type="InterPro" id="IPR001810">
    <property type="entry name" value="F-box_dom"/>
</dbReference>
<dbReference type="Pfam" id="PF12937">
    <property type="entry name" value="F-box-like"/>
    <property type="match status" value="1"/>
</dbReference>
<keyword evidence="1" id="KW-0175">Coiled coil</keyword>
<feature type="coiled-coil region" evidence="1">
    <location>
        <begin position="55"/>
        <end position="82"/>
    </location>
</feature>
<organism evidence="3 4">
    <name type="scientific">Marasmius tenuissimus</name>
    <dbReference type="NCBI Taxonomy" id="585030"/>
    <lineage>
        <taxon>Eukaryota</taxon>
        <taxon>Fungi</taxon>
        <taxon>Dikarya</taxon>
        <taxon>Basidiomycota</taxon>
        <taxon>Agaricomycotina</taxon>
        <taxon>Agaricomycetes</taxon>
        <taxon>Agaricomycetidae</taxon>
        <taxon>Agaricales</taxon>
        <taxon>Marasmiineae</taxon>
        <taxon>Marasmiaceae</taxon>
        <taxon>Marasmius</taxon>
    </lineage>
</organism>
<dbReference type="Gene3D" id="1.20.1280.50">
    <property type="match status" value="1"/>
</dbReference>
<accession>A0ABR2ZSV7</accession>
<dbReference type="EMBL" id="JBBXMP010000066">
    <property type="protein sequence ID" value="KAL0064139.1"/>
    <property type="molecule type" value="Genomic_DNA"/>
</dbReference>
<evidence type="ECO:0000313" key="3">
    <source>
        <dbReference type="EMBL" id="KAL0064139.1"/>
    </source>
</evidence>
<dbReference type="SUPFAM" id="SSF81383">
    <property type="entry name" value="F-box domain"/>
    <property type="match status" value="1"/>
</dbReference>
<dbReference type="Proteomes" id="UP001437256">
    <property type="component" value="Unassembled WGS sequence"/>
</dbReference>
<dbReference type="SUPFAM" id="SSF52047">
    <property type="entry name" value="RNI-like"/>
    <property type="match status" value="1"/>
</dbReference>
<dbReference type="PROSITE" id="PS50181">
    <property type="entry name" value="FBOX"/>
    <property type="match status" value="1"/>
</dbReference>
<dbReference type="InterPro" id="IPR032675">
    <property type="entry name" value="LRR_dom_sf"/>
</dbReference>
<keyword evidence="4" id="KW-1185">Reference proteome</keyword>
<comment type="caution">
    <text evidence="3">The sequence shown here is derived from an EMBL/GenBank/DDBJ whole genome shotgun (WGS) entry which is preliminary data.</text>
</comment>
<gene>
    <name evidence="3" type="ORF">AAF712_008861</name>
</gene>
<evidence type="ECO:0000259" key="2">
    <source>
        <dbReference type="PROSITE" id="PS50181"/>
    </source>
</evidence>
<proteinExistence type="predicted"/>
<feature type="domain" description="F-box" evidence="2">
    <location>
        <begin position="83"/>
        <end position="138"/>
    </location>
</feature>
<evidence type="ECO:0000313" key="4">
    <source>
        <dbReference type="Proteomes" id="UP001437256"/>
    </source>
</evidence>
<reference evidence="3 4" key="1">
    <citation type="submission" date="2024-05" db="EMBL/GenBank/DDBJ databases">
        <title>A draft genome resource for the thread blight pathogen Marasmius tenuissimus strain MS-2.</title>
        <authorList>
            <person name="Yulfo-Soto G.E."/>
            <person name="Baruah I.K."/>
            <person name="Amoako-Attah I."/>
            <person name="Bukari Y."/>
            <person name="Meinhardt L.W."/>
            <person name="Bailey B.A."/>
            <person name="Cohen S.P."/>
        </authorList>
    </citation>
    <scope>NUCLEOTIDE SEQUENCE [LARGE SCALE GENOMIC DNA]</scope>
    <source>
        <strain evidence="3 4">MS-2</strain>
    </source>
</reference>